<sequence length="181" mass="18060">MTGPTDRTVSPIRAVLHLDGGGCGGCALEVAALSGSARALRDAGLTLVDSPRQADLLLVSGTVTRNLLQAVDAAWTAMAEPKYLVAIGACAMDGGPFRDSYAVAGGIGARLPVALAIPGCPPSPDAILDGLAMLMSALDGAAEAPTKPDPRPATPERTDPPPLQALLPAAPGHPRVGGDGS</sequence>
<accession>A0A6M8HMN9</accession>
<dbReference type="InterPro" id="IPR006137">
    <property type="entry name" value="NADH_UbQ_OxRdtase-like_20kDa"/>
</dbReference>
<keyword evidence="7" id="KW-0411">Iron-sulfur</keyword>
<evidence type="ECO:0000256" key="4">
    <source>
        <dbReference type="ARBA" id="ARBA00022485"/>
    </source>
</evidence>
<gene>
    <name evidence="11" type="ORF">HN018_06075</name>
</gene>
<keyword evidence="3" id="KW-1003">Cell membrane</keyword>
<evidence type="ECO:0000256" key="6">
    <source>
        <dbReference type="ARBA" id="ARBA00023004"/>
    </source>
</evidence>
<proteinExistence type="inferred from homology"/>
<evidence type="ECO:0000256" key="8">
    <source>
        <dbReference type="ARBA" id="ARBA00023136"/>
    </source>
</evidence>
<dbReference type="Gene3D" id="3.40.50.12280">
    <property type="match status" value="1"/>
</dbReference>
<evidence type="ECO:0000256" key="1">
    <source>
        <dbReference type="ARBA" id="ARBA00001966"/>
    </source>
</evidence>
<keyword evidence="8" id="KW-0472">Membrane</keyword>
<dbReference type="GO" id="GO:0051539">
    <property type="term" value="F:4 iron, 4 sulfur cluster binding"/>
    <property type="evidence" value="ECO:0007669"/>
    <property type="project" value="UniProtKB-KW"/>
</dbReference>
<evidence type="ECO:0000259" key="10">
    <source>
        <dbReference type="Pfam" id="PF01058"/>
    </source>
</evidence>
<evidence type="ECO:0000256" key="3">
    <source>
        <dbReference type="ARBA" id="ARBA00022475"/>
    </source>
</evidence>
<dbReference type="KEGG" id="lck:HN018_06075"/>
<feature type="compositionally biased region" description="Basic and acidic residues" evidence="9">
    <location>
        <begin position="146"/>
        <end position="159"/>
    </location>
</feature>
<dbReference type="PANTHER" id="PTHR42989">
    <property type="entry name" value="HYDROGENASE-4 COMPONENT I"/>
    <property type="match status" value="1"/>
</dbReference>
<feature type="domain" description="NADH:ubiquinone oxidoreductase-like 20kDa subunit" evidence="10">
    <location>
        <begin position="23"/>
        <end position="134"/>
    </location>
</feature>
<evidence type="ECO:0000313" key="11">
    <source>
        <dbReference type="EMBL" id="QKE89669.1"/>
    </source>
</evidence>
<dbReference type="Pfam" id="PF01058">
    <property type="entry name" value="Oxidored_q6"/>
    <property type="match status" value="1"/>
</dbReference>
<evidence type="ECO:0000256" key="7">
    <source>
        <dbReference type="ARBA" id="ARBA00023014"/>
    </source>
</evidence>
<dbReference type="EMBL" id="CP053708">
    <property type="protein sequence ID" value="QKE89669.1"/>
    <property type="molecule type" value="Genomic_DNA"/>
</dbReference>
<dbReference type="PANTHER" id="PTHR42989:SF1">
    <property type="entry name" value="FORMATE HYDROGENLYASE SUBUNIT 7-RELATED"/>
    <property type="match status" value="1"/>
</dbReference>
<keyword evidence="4" id="KW-0004">4Fe-4S</keyword>
<dbReference type="RefSeq" id="WP_171834657.1">
    <property type="nucleotide sequence ID" value="NZ_CP053708.1"/>
</dbReference>
<evidence type="ECO:0000256" key="5">
    <source>
        <dbReference type="ARBA" id="ARBA00022723"/>
    </source>
</evidence>
<keyword evidence="6" id="KW-0408">Iron</keyword>
<organism evidence="11 12">
    <name type="scientific">Lichenicola cladoniae</name>
    <dbReference type="NCBI Taxonomy" id="1484109"/>
    <lineage>
        <taxon>Bacteria</taxon>
        <taxon>Pseudomonadati</taxon>
        <taxon>Pseudomonadota</taxon>
        <taxon>Alphaproteobacteria</taxon>
        <taxon>Acetobacterales</taxon>
        <taxon>Acetobacteraceae</taxon>
        <taxon>Lichenicola</taxon>
    </lineage>
</organism>
<comment type="cofactor">
    <cofactor evidence="1">
        <name>[4Fe-4S] cluster</name>
        <dbReference type="ChEBI" id="CHEBI:49883"/>
    </cofactor>
</comment>
<evidence type="ECO:0000313" key="12">
    <source>
        <dbReference type="Proteomes" id="UP000500767"/>
    </source>
</evidence>
<dbReference type="AlphaFoldDB" id="A0A6M8HMN9"/>
<dbReference type="InterPro" id="IPR052375">
    <property type="entry name" value="Complex_I_20kDa-like"/>
</dbReference>
<keyword evidence="12" id="KW-1185">Reference proteome</keyword>
<feature type="region of interest" description="Disordered" evidence="9">
    <location>
        <begin position="141"/>
        <end position="181"/>
    </location>
</feature>
<evidence type="ECO:0000256" key="2">
    <source>
        <dbReference type="ARBA" id="ARBA00009173"/>
    </source>
</evidence>
<dbReference type="GO" id="GO:0046872">
    <property type="term" value="F:metal ion binding"/>
    <property type="evidence" value="ECO:0007669"/>
    <property type="project" value="UniProtKB-KW"/>
</dbReference>
<dbReference type="SUPFAM" id="SSF56770">
    <property type="entry name" value="HydA/Nqo6-like"/>
    <property type="match status" value="1"/>
</dbReference>
<dbReference type="Proteomes" id="UP000500767">
    <property type="component" value="Chromosome"/>
</dbReference>
<evidence type="ECO:0000256" key="9">
    <source>
        <dbReference type="SAM" id="MobiDB-lite"/>
    </source>
</evidence>
<comment type="similarity">
    <text evidence="2">Belongs to the complex I 20 kDa subunit family.</text>
</comment>
<reference evidence="11 12" key="1">
    <citation type="journal article" date="2014" name="World J. Microbiol. Biotechnol.">
        <title>Biodiversity and physiological characteristics of Antarctic and Arctic lichens-associated bacteria.</title>
        <authorList>
            <person name="Lee Y.M."/>
            <person name="Kim E.H."/>
            <person name="Lee H.K."/>
            <person name="Hong S.G."/>
        </authorList>
    </citation>
    <scope>NUCLEOTIDE SEQUENCE [LARGE SCALE GENOMIC DNA]</scope>
    <source>
        <strain evidence="11 12">PAMC 26569</strain>
    </source>
</reference>
<protein>
    <submittedName>
        <fullName evidence="11">Hydrogenase</fullName>
    </submittedName>
</protein>
<name>A0A6M8HMN9_9PROT</name>
<keyword evidence="5" id="KW-0479">Metal-binding</keyword>